<feature type="signal peptide" evidence="1">
    <location>
        <begin position="1"/>
        <end position="18"/>
    </location>
</feature>
<evidence type="ECO:0000256" key="1">
    <source>
        <dbReference type="SAM" id="SignalP"/>
    </source>
</evidence>
<dbReference type="Proteomes" id="UP000030687">
    <property type="component" value="Unassembled WGS sequence"/>
</dbReference>
<evidence type="ECO:0000313" key="3">
    <source>
        <dbReference type="Proteomes" id="UP000030687"/>
    </source>
</evidence>
<keyword evidence="3" id="KW-1185">Reference proteome</keyword>
<dbReference type="AlphaFoldDB" id="V4SJX9"/>
<protein>
    <recommendedName>
        <fullName evidence="4">Secreted protein</fullName>
    </recommendedName>
</protein>
<dbReference type="KEGG" id="cic:CICLE_v10027516mg"/>
<name>V4SJX9_CITCL</name>
<dbReference type="EMBL" id="KI536925">
    <property type="protein sequence ID" value="ESR40962.1"/>
    <property type="molecule type" value="Genomic_DNA"/>
</dbReference>
<accession>V4SJX9</accession>
<organism evidence="2 3">
    <name type="scientific">Citrus clementina</name>
    <name type="common">Clementine</name>
    <name type="synonym">Citrus deliciosa x Citrus sinensis</name>
    <dbReference type="NCBI Taxonomy" id="85681"/>
    <lineage>
        <taxon>Eukaryota</taxon>
        <taxon>Viridiplantae</taxon>
        <taxon>Streptophyta</taxon>
        <taxon>Embryophyta</taxon>
        <taxon>Tracheophyta</taxon>
        <taxon>Spermatophyta</taxon>
        <taxon>Magnoliopsida</taxon>
        <taxon>eudicotyledons</taxon>
        <taxon>Gunneridae</taxon>
        <taxon>Pentapetalae</taxon>
        <taxon>rosids</taxon>
        <taxon>malvids</taxon>
        <taxon>Sapindales</taxon>
        <taxon>Rutaceae</taxon>
        <taxon>Aurantioideae</taxon>
        <taxon>Citrus</taxon>
    </lineage>
</organism>
<evidence type="ECO:0008006" key="4">
    <source>
        <dbReference type="Google" id="ProtNLM"/>
    </source>
</evidence>
<feature type="chain" id="PRO_5004727729" description="Secreted protein" evidence="1">
    <location>
        <begin position="19"/>
        <end position="66"/>
    </location>
</feature>
<evidence type="ECO:0000313" key="2">
    <source>
        <dbReference type="EMBL" id="ESR40962.1"/>
    </source>
</evidence>
<keyword evidence="1" id="KW-0732">Signal</keyword>
<gene>
    <name evidence="2" type="ORF">CICLE_v10027516mg</name>
</gene>
<sequence length="66" mass="7776">MWFVISSLFLLLFVAVRNLQSGRFSHLDILLYVCAFMHLRPFHSTQIDVIVLLFHIIKDICILLML</sequence>
<dbReference type="Gramene" id="ESR40962">
    <property type="protein sequence ID" value="ESR40962"/>
    <property type="gene ID" value="CICLE_v10027516mg"/>
</dbReference>
<dbReference type="InParanoid" id="V4SJX9"/>
<reference evidence="2 3" key="1">
    <citation type="submission" date="2013-10" db="EMBL/GenBank/DDBJ databases">
        <authorList>
            <consortium name="International Citrus Genome Consortium"/>
            <person name="Jenkins J."/>
            <person name="Schmutz J."/>
            <person name="Prochnik S."/>
            <person name="Rokhsar D."/>
            <person name="Gmitter F."/>
            <person name="Ollitrault P."/>
            <person name="Machado M."/>
            <person name="Talon M."/>
            <person name="Wincker P."/>
            <person name="Jaillon O."/>
            <person name="Morgante M."/>
        </authorList>
    </citation>
    <scope>NUCLEOTIDE SEQUENCE</scope>
    <source>
        <strain evidence="3">cv. Clemenules</strain>
    </source>
</reference>
<proteinExistence type="predicted"/>